<comment type="caution">
    <text evidence="1">The sequence shown here is derived from an EMBL/GenBank/DDBJ whole genome shotgun (WGS) entry which is preliminary data.</text>
</comment>
<dbReference type="EMBL" id="CADDAV010000022">
    <property type="protein sequence ID" value="CAB0613596.1"/>
    <property type="molecule type" value="Genomic_DNA"/>
</dbReference>
<evidence type="ECO:0000313" key="1">
    <source>
        <dbReference type="EMBL" id="CAB0613596.1"/>
    </source>
</evidence>
<gene>
    <name evidence="1" type="ORF">CIP107547_01883</name>
</gene>
<organism evidence="1 2">
    <name type="scientific">Corynebacterium diphtheriae</name>
    <dbReference type="NCBI Taxonomy" id="1717"/>
    <lineage>
        <taxon>Bacteria</taxon>
        <taxon>Bacillati</taxon>
        <taxon>Actinomycetota</taxon>
        <taxon>Actinomycetes</taxon>
        <taxon>Mycobacteriales</taxon>
        <taxon>Corynebacteriaceae</taxon>
        <taxon>Corynebacterium</taxon>
    </lineage>
</organism>
<protein>
    <recommendedName>
        <fullName evidence="3">Transposase</fullName>
    </recommendedName>
</protein>
<sequence length="174" mass="20048">MPPAIPSAAPQNTVIVTVIEAEPINEYPTCRQPKVLRDHVIHSLVDLPIIDHPTRIYVRLPRYRCTNKRCLQKIFRSGLACAPDNSKTTDKVTRWILQHLDLSRCPRRDLQRRPLHIVVPDPRRQHPTHNQCTLKPEEPLNGGISKDFSRHFTPNRFQTGRLAGFGVKCRLFRG</sequence>
<dbReference type="AlphaFoldDB" id="A0A811G4K2"/>
<reference evidence="1 2" key="1">
    <citation type="submission" date="2020-02" db="EMBL/GenBank/DDBJ databases">
        <authorList>
            <person name="Brisse S."/>
        </authorList>
    </citation>
    <scope>NUCLEOTIDE SEQUENCE [LARGE SCALE GENOMIC DNA]</scope>
    <source>
        <strain evidence="1">CIP107547</strain>
    </source>
</reference>
<evidence type="ECO:0000313" key="2">
    <source>
        <dbReference type="Proteomes" id="UP000480222"/>
    </source>
</evidence>
<dbReference type="Proteomes" id="UP000480222">
    <property type="component" value="Unassembled WGS sequence"/>
</dbReference>
<evidence type="ECO:0008006" key="3">
    <source>
        <dbReference type="Google" id="ProtNLM"/>
    </source>
</evidence>
<proteinExistence type="predicted"/>
<accession>A0A811G4K2</accession>
<name>A0A811G4K2_CORDP</name>